<dbReference type="Pfam" id="PF00583">
    <property type="entry name" value="Acetyltransf_1"/>
    <property type="match status" value="1"/>
</dbReference>
<comment type="caution">
    <text evidence="2">The sequence shown here is derived from an EMBL/GenBank/DDBJ whole genome shotgun (WGS) entry which is preliminary data.</text>
</comment>
<dbReference type="RefSeq" id="WP_301166817.1">
    <property type="nucleotide sequence ID" value="NZ_JAUHTR010000008.1"/>
</dbReference>
<evidence type="ECO:0000259" key="1">
    <source>
        <dbReference type="PROSITE" id="PS51186"/>
    </source>
</evidence>
<evidence type="ECO:0000313" key="2">
    <source>
        <dbReference type="EMBL" id="MDN4525782.1"/>
    </source>
</evidence>
<dbReference type="SUPFAM" id="SSF55729">
    <property type="entry name" value="Acyl-CoA N-acyltransferases (Nat)"/>
    <property type="match status" value="1"/>
</dbReference>
<keyword evidence="2" id="KW-0012">Acyltransferase</keyword>
<dbReference type="InterPro" id="IPR000182">
    <property type="entry name" value="GNAT_dom"/>
</dbReference>
<dbReference type="InterPro" id="IPR016181">
    <property type="entry name" value="Acyl_CoA_acyltransferase"/>
</dbReference>
<dbReference type="Gene3D" id="3.40.630.30">
    <property type="match status" value="1"/>
</dbReference>
<gene>
    <name evidence="2" type="ORF">QYB97_14955</name>
</gene>
<dbReference type="Proteomes" id="UP001172721">
    <property type="component" value="Unassembled WGS sequence"/>
</dbReference>
<proteinExistence type="predicted"/>
<dbReference type="GO" id="GO:0016746">
    <property type="term" value="F:acyltransferase activity"/>
    <property type="evidence" value="ECO:0007669"/>
    <property type="project" value="UniProtKB-KW"/>
</dbReference>
<organism evidence="2 3">
    <name type="scientific">Fictibacillus fluitans</name>
    <dbReference type="NCBI Taxonomy" id="3058422"/>
    <lineage>
        <taxon>Bacteria</taxon>
        <taxon>Bacillati</taxon>
        <taxon>Bacillota</taxon>
        <taxon>Bacilli</taxon>
        <taxon>Bacillales</taxon>
        <taxon>Fictibacillaceae</taxon>
        <taxon>Fictibacillus</taxon>
    </lineage>
</organism>
<keyword evidence="3" id="KW-1185">Reference proteome</keyword>
<keyword evidence="2" id="KW-0808">Transferase</keyword>
<dbReference type="PROSITE" id="PS51186">
    <property type="entry name" value="GNAT"/>
    <property type="match status" value="1"/>
</dbReference>
<sequence>MISIKTITPEQTYPVRHKILRPNQTIEDCRFPGDNDPDTFHLGAFFADELISIASFYKEKHPDLDGQVHYRLRGMATLENFRKEKAGSSLLSRGEEILKQRKCDLWWCNARTGVAGYYKKMGLQDYGEVFELPGIGPHIVMYKKLL</sequence>
<dbReference type="EC" id="2.3.1.-" evidence="2"/>
<dbReference type="EMBL" id="JAUHTR010000008">
    <property type="protein sequence ID" value="MDN4525782.1"/>
    <property type="molecule type" value="Genomic_DNA"/>
</dbReference>
<accession>A0ABT8HZT0</accession>
<reference evidence="2" key="1">
    <citation type="submission" date="2023-07" db="EMBL/GenBank/DDBJ databases">
        <title>Fictibacillus sp. isolated from freshwater pond.</title>
        <authorList>
            <person name="Kirdat K."/>
            <person name="Bhat A."/>
            <person name="Mourya A."/>
            <person name="Yadav A."/>
        </authorList>
    </citation>
    <scope>NUCLEOTIDE SEQUENCE</scope>
    <source>
        <strain evidence="2">NE201</strain>
    </source>
</reference>
<feature type="domain" description="N-acetyltransferase" evidence="1">
    <location>
        <begin position="2"/>
        <end position="146"/>
    </location>
</feature>
<evidence type="ECO:0000313" key="3">
    <source>
        <dbReference type="Proteomes" id="UP001172721"/>
    </source>
</evidence>
<protein>
    <submittedName>
        <fullName evidence="2">GNAT family N-acetyltransferase</fullName>
        <ecNumber evidence="2">2.3.1.-</ecNumber>
    </submittedName>
</protein>
<name>A0ABT8HZT0_9BACL</name>